<dbReference type="Gene3D" id="2.80.10.50">
    <property type="match status" value="1"/>
</dbReference>
<feature type="domain" description="Ricin B lectin" evidence="4">
    <location>
        <begin position="15"/>
        <end position="131"/>
    </location>
</feature>
<dbReference type="SMART" id="SM00458">
    <property type="entry name" value="RICIN"/>
    <property type="match status" value="1"/>
</dbReference>
<dbReference type="InterPro" id="IPR000772">
    <property type="entry name" value="Ricin_B_lectin"/>
</dbReference>
<keyword evidence="2" id="KW-0472">Membrane</keyword>
<evidence type="ECO:0000313" key="5">
    <source>
        <dbReference type="Proteomes" id="UP000694891"/>
    </source>
</evidence>
<dbReference type="GO" id="GO:0015721">
    <property type="term" value="P:bile acid and bile salt transport"/>
    <property type="evidence" value="ECO:0007669"/>
    <property type="project" value="InterPro"/>
</dbReference>
<dbReference type="InterPro" id="IPR035992">
    <property type="entry name" value="Ricin_B-like_lectins"/>
</dbReference>
<dbReference type="PANTHER" id="PTHR36129">
    <property type="entry name" value="ORGANIC SOLUTE TRANSPORTER SUBUNIT BETA-RELATED"/>
    <property type="match status" value="1"/>
</dbReference>
<dbReference type="GO" id="GO:0005886">
    <property type="term" value="C:plasma membrane"/>
    <property type="evidence" value="ECO:0007669"/>
    <property type="project" value="InterPro"/>
</dbReference>
<keyword evidence="2" id="KW-0812">Transmembrane</keyword>
<gene>
    <name evidence="6" type="primary">LOC103369654</name>
</gene>
<dbReference type="PANTHER" id="PTHR36129:SF3">
    <property type="match status" value="1"/>
</dbReference>
<evidence type="ECO:0000256" key="1">
    <source>
        <dbReference type="SAM" id="MobiDB-lite"/>
    </source>
</evidence>
<dbReference type="CDD" id="cd23385">
    <property type="entry name" value="beta-trefoil_Ricin_MRC-like"/>
    <property type="match status" value="1"/>
</dbReference>
<dbReference type="PROSITE" id="PS50231">
    <property type="entry name" value="RICIN_B_LECTIN"/>
    <property type="match status" value="1"/>
</dbReference>
<evidence type="ECO:0000313" key="6">
    <source>
        <dbReference type="RefSeq" id="XP_008296647.1"/>
    </source>
</evidence>
<evidence type="ECO:0000256" key="2">
    <source>
        <dbReference type="SAM" id="Phobius"/>
    </source>
</evidence>
<dbReference type="GeneID" id="103369654"/>
<proteinExistence type="predicted"/>
<dbReference type="GO" id="GO:0046982">
    <property type="term" value="F:protein heterodimerization activity"/>
    <property type="evidence" value="ECO:0007669"/>
    <property type="project" value="InterPro"/>
</dbReference>
<feature type="signal peptide" evidence="3">
    <location>
        <begin position="1"/>
        <end position="17"/>
    </location>
</feature>
<protein>
    <submittedName>
        <fullName evidence="6">Uncharacterized protein LOC103369654</fullName>
    </submittedName>
</protein>
<dbReference type="InterPro" id="IPR052678">
    <property type="entry name" value="OST-beta_subunit"/>
</dbReference>
<feature type="region of interest" description="Disordered" evidence="1">
    <location>
        <begin position="273"/>
        <end position="315"/>
    </location>
</feature>
<dbReference type="RefSeq" id="XP_008296647.1">
    <property type="nucleotide sequence ID" value="XM_008298425.1"/>
</dbReference>
<dbReference type="Pfam" id="PF24562">
    <property type="entry name" value="CysR_MRC2_N"/>
    <property type="match status" value="1"/>
</dbReference>
<dbReference type="Pfam" id="PF15048">
    <property type="entry name" value="OSTbeta"/>
    <property type="match status" value="1"/>
</dbReference>
<dbReference type="InterPro" id="IPR029387">
    <property type="entry name" value="OSTbeta"/>
</dbReference>
<feature type="chain" id="PRO_5041241917" evidence="3">
    <location>
        <begin position="18"/>
        <end position="315"/>
    </location>
</feature>
<keyword evidence="2" id="KW-1133">Transmembrane helix</keyword>
<organism evidence="5 6">
    <name type="scientific">Stegastes partitus</name>
    <name type="common">bicolor damselfish</name>
    <dbReference type="NCBI Taxonomy" id="144197"/>
    <lineage>
        <taxon>Eukaryota</taxon>
        <taxon>Metazoa</taxon>
        <taxon>Chordata</taxon>
        <taxon>Craniata</taxon>
        <taxon>Vertebrata</taxon>
        <taxon>Euteleostomi</taxon>
        <taxon>Actinopterygii</taxon>
        <taxon>Neopterygii</taxon>
        <taxon>Teleostei</taxon>
        <taxon>Neoteleostei</taxon>
        <taxon>Acanthomorphata</taxon>
        <taxon>Ovalentaria</taxon>
        <taxon>Pomacentridae</taxon>
        <taxon>Stegastes</taxon>
    </lineage>
</organism>
<dbReference type="Proteomes" id="UP000694891">
    <property type="component" value="Unplaced"/>
</dbReference>
<evidence type="ECO:0000256" key="3">
    <source>
        <dbReference type="SAM" id="SignalP"/>
    </source>
</evidence>
<reference evidence="6" key="1">
    <citation type="submission" date="2025-08" db="UniProtKB">
        <authorList>
            <consortium name="RefSeq"/>
        </authorList>
    </citation>
    <scope>IDENTIFICATION</scope>
</reference>
<keyword evidence="3" id="KW-0732">Signal</keyword>
<name>A0A9Y4TTT0_9TELE</name>
<dbReference type="SUPFAM" id="SSF50370">
    <property type="entry name" value="Ricin B-like lectins"/>
    <property type="match status" value="1"/>
</dbReference>
<accession>A0A9Y4TTT0</accession>
<feature type="transmembrane region" description="Helical" evidence="2">
    <location>
        <begin position="188"/>
        <end position="211"/>
    </location>
</feature>
<keyword evidence="5" id="KW-1185">Reference proteome</keyword>
<sequence>MSHAWILLFLLLSGGKAFMIHNTQHSLCLEDSVDTGEVLLRKCNLDSEFQQWIWINMGMLMCVASSRCLSAQHEKPVQTQSCQVEDVDVIGLMWDCDRDRLISRNTSMLLSVSGQHLILTQHSQQSKWRSLDEGDICHERLRLRRASEDSVQAEDGEEQTEELAGMTEEQKEYLRWYYRTEDPTIWKFVLLGLAFVCLLIGFLLLGMGAMANKSRKKIAKYKAAASLAQRSEGEELRVISSITDNSVSPQSSVSNRDTNELKAGDIVVTWKDGNTSCLYSDTPAEKEDQEEDLKEKQEEVSAAELEAHDEVKMTE</sequence>
<evidence type="ECO:0000259" key="4">
    <source>
        <dbReference type="SMART" id="SM00458"/>
    </source>
</evidence>
<dbReference type="AlphaFoldDB" id="A0A9Y4TTT0"/>
<feature type="compositionally biased region" description="Basic and acidic residues" evidence="1">
    <location>
        <begin position="293"/>
        <end position="315"/>
    </location>
</feature>
<dbReference type="GO" id="GO:0022857">
    <property type="term" value="F:transmembrane transporter activity"/>
    <property type="evidence" value="ECO:0007669"/>
    <property type="project" value="InterPro"/>
</dbReference>